<keyword evidence="1" id="KW-0805">Transcription regulation</keyword>
<evidence type="ECO:0000256" key="4">
    <source>
        <dbReference type="ARBA" id="ARBA00023242"/>
    </source>
</evidence>
<evidence type="ECO:0000256" key="5">
    <source>
        <dbReference type="SAM" id="MobiDB-lite"/>
    </source>
</evidence>
<evidence type="ECO:0000259" key="6">
    <source>
        <dbReference type="PROSITE" id="PS51519"/>
    </source>
</evidence>
<dbReference type="SMART" id="SM00666">
    <property type="entry name" value="PB1"/>
    <property type="match status" value="1"/>
</dbReference>
<dbReference type="InterPro" id="IPR045012">
    <property type="entry name" value="NLP"/>
</dbReference>
<keyword evidence="4" id="KW-0539">Nucleus</keyword>
<dbReference type="PANTHER" id="PTHR32002">
    <property type="entry name" value="PROTEIN NLP8"/>
    <property type="match status" value="1"/>
</dbReference>
<sequence>MNDHTTMFGSIKETNLDFGSPNLSSSTLLDYSPSYFSSTDVFIGCFDPIVSPEETDMNPFDDFQEVFDSRLIQAFENLYQGCAVFTDLLVQLWLPVIRHGKRVLTTENKSFIINSDNKYLSNYREFSKNYQFAVEYDSTEMIGFPSRVFMKKFPTCTPDVRFVAEGDDPRVIYAQKLNLCGCLNLPVFELDGGTCLGVVEVVTTSQKINLRDEFENICKALEAIDLRSSEFLIHPKQKDFSEPYDVVLSEIQHVLRSICNTLNLPLAQTWGPYKGRSGPISVIESASYVHDPDILGFFESTSSQQLVSGEGIAGKALGTNQPCFTDINDFCRTDYPIRSYYGLNAAMAIRIRSTYTGPTVFILEFFLPRECKRDEEQKQIGSSIISMIKHVSWSLHLINDEEPVKDINTRDESWISDMVEARERGETVILSMGCQKEEPQEETNTRDESWIADMIQARERGEKVILSMGCRKEEPEEEFQVINQFYSGLENKSFLEWGTRTGSRGQSKRSSIKNRVKTERNISLQDLQEYFPGSLKDAAKSIGVCPTTLKRICRQHGIMRWPSRKIKKVSHSLKKLQLVIDSVQGAEGMIKLGSFYTNFPELNSTISPTTKPKVNNRVSHLKKSQTPSNSSSSCSRDSSSSSGNAFHVHTEKVCGSQKRKLPVNQSYNNMNDLLSTPKDKLVDDHRFMEAIPPTLNDEGIFRVKATYGDEKIRFRMSKNWGFRDLHQEISKRFNIYDMGNIRIEYIDDDSEWVLLACDDDVEECMDLHTSINNQTIKLIVHLSTHPSFMW</sequence>
<feature type="domain" description="RWP-RK" evidence="6">
    <location>
        <begin position="508"/>
        <end position="589"/>
    </location>
</feature>
<dbReference type="InterPro" id="IPR003035">
    <property type="entry name" value="RWP-RK_dom"/>
</dbReference>
<evidence type="ECO:0000256" key="3">
    <source>
        <dbReference type="ARBA" id="ARBA00023163"/>
    </source>
</evidence>
<feature type="compositionally biased region" description="Polar residues" evidence="5">
    <location>
        <begin position="606"/>
        <end position="618"/>
    </location>
</feature>
<dbReference type="GO" id="GO:0003677">
    <property type="term" value="F:DNA binding"/>
    <property type="evidence" value="ECO:0007669"/>
    <property type="project" value="UniProtKB-KW"/>
</dbReference>
<keyword evidence="2" id="KW-0238">DNA-binding</keyword>
<keyword evidence="3" id="KW-0804">Transcription</keyword>
<dbReference type="InterPro" id="IPR034891">
    <property type="entry name" value="PB1_NLP"/>
</dbReference>
<feature type="domain" description="PB1" evidence="7">
    <location>
        <begin position="700"/>
        <end position="783"/>
    </location>
</feature>
<evidence type="ECO:0000256" key="1">
    <source>
        <dbReference type="ARBA" id="ARBA00023015"/>
    </source>
</evidence>
<reference evidence="8" key="1">
    <citation type="submission" date="2023-04" db="EMBL/GenBank/DDBJ databases">
        <authorList>
            <person name="Vijverberg K."/>
            <person name="Xiong W."/>
            <person name="Schranz E."/>
        </authorList>
    </citation>
    <scope>NUCLEOTIDE SEQUENCE</scope>
</reference>
<dbReference type="PROSITE" id="PS51519">
    <property type="entry name" value="RWP_RK"/>
    <property type="match status" value="1"/>
</dbReference>
<dbReference type="Pfam" id="PF02042">
    <property type="entry name" value="RWP-RK"/>
    <property type="match status" value="1"/>
</dbReference>
<dbReference type="PANTHER" id="PTHR32002:SF56">
    <property type="entry name" value="PB1 DOMAIN, RWP-RK DOMAIN PROTEIN-RELATED"/>
    <property type="match status" value="1"/>
</dbReference>
<dbReference type="SUPFAM" id="SSF54277">
    <property type="entry name" value="CAD &amp; PB1 domains"/>
    <property type="match status" value="1"/>
</dbReference>
<protein>
    <submittedName>
        <fullName evidence="8">Uncharacterized protein</fullName>
    </submittedName>
</protein>
<dbReference type="Pfam" id="PF22922">
    <property type="entry name" value="GAF_NLP"/>
    <property type="match status" value="1"/>
</dbReference>
<dbReference type="Gene3D" id="3.10.20.90">
    <property type="entry name" value="Phosphatidylinositol 3-kinase Catalytic Subunit, Chain A, domain 1"/>
    <property type="match status" value="1"/>
</dbReference>
<dbReference type="Proteomes" id="UP001177003">
    <property type="component" value="Chromosome 4"/>
</dbReference>
<evidence type="ECO:0000259" key="7">
    <source>
        <dbReference type="PROSITE" id="PS51745"/>
    </source>
</evidence>
<dbReference type="AlphaFoldDB" id="A0AA36E380"/>
<feature type="compositionally biased region" description="Low complexity" evidence="5">
    <location>
        <begin position="624"/>
        <end position="642"/>
    </location>
</feature>
<proteinExistence type="predicted"/>
<evidence type="ECO:0000313" key="8">
    <source>
        <dbReference type="EMBL" id="CAI9280195.1"/>
    </source>
</evidence>
<dbReference type="PROSITE" id="PS51745">
    <property type="entry name" value="PB1"/>
    <property type="match status" value="1"/>
</dbReference>
<organism evidence="8 9">
    <name type="scientific">Lactuca saligna</name>
    <name type="common">Willowleaf lettuce</name>
    <dbReference type="NCBI Taxonomy" id="75948"/>
    <lineage>
        <taxon>Eukaryota</taxon>
        <taxon>Viridiplantae</taxon>
        <taxon>Streptophyta</taxon>
        <taxon>Embryophyta</taxon>
        <taxon>Tracheophyta</taxon>
        <taxon>Spermatophyta</taxon>
        <taxon>Magnoliopsida</taxon>
        <taxon>eudicotyledons</taxon>
        <taxon>Gunneridae</taxon>
        <taxon>Pentapetalae</taxon>
        <taxon>asterids</taxon>
        <taxon>campanulids</taxon>
        <taxon>Asterales</taxon>
        <taxon>Asteraceae</taxon>
        <taxon>Cichorioideae</taxon>
        <taxon>Cichorieae</taxon>
        <taxon>Lactucinae</taxon>
        <taxon>Lactuca</taxon>
    </lineage>
</organism>
<dbReference type="GO" id="GO:0003700">
    <property type="term" value="F:DNA-binding transcription factor activity"/>
    <property type="evidence" value="ECO:0007669"/>
    <property type="project" value="InterPro"/>
</dbReference>
<evidence type="ECO:0000313" key="9">
    <source>
        <dbReference type="Proteomes" id="UP001177003"/>
    </source>
</evidence>
<feature type="region of interest" description="Disordered" evidence="5">
    <location>
        <begin position="606"/>
        <end position="660"/>
    </location>
</feature>
<dbReference type="CDD" id="cd06407">
    <property type="entry name" value="PB1_NLP"/>
    <property type="match status" value="1"/>
</dbReference>
<dbReference type="InterPro" id="IPR053793">
    <property type="entry name" value="PB1-like"/>
</dbReference>
<name>A0AA36E380_LACSI</name>
<dbReference type="InterPro" id="IPR000270">
    <property type="entry name" value="PB1_dom"/>
</dbReference>
<dbReference type="InterPro" id="IPR055081">
    <property type="entry name" value="NLP1-9_GAF"/>
</dbReference>
<dbReference type="EMBL" id="OX465080">
    <property type="protein sequence ID" value="CAI9280195.1"/>
    <property type="molecule type" value="Genomic_DNA"/>
</dbReference>
<evidence type="ECO:0000256" key="2">
    <source>
        <dbReference type="ARBA" id="ARBA00023125"/>
    </source>
</evidence>
<keyword evidence="9" id="KW-1185">Reference proteome</keyword>
<accession>A0AA36E380</accession>
<dbReference type="Pfam" id="PF00564">
    <property type="entry name" value="PB1"/>
    <property type="match status" value="1"/>
</dbReference>
<gene>
    <name evidence="8" type="ORF">LSALG_LOCUS19954</name>
</gene>